<evidence type="ECO:0000313" key="2">
    <source>
        <dbReference type="Proteomes" id="UP000444318"/>
    </source>
</evidence>
<comment type="caution">
    <text evidence="1">The sequence shown here is derived from an EMBL/GenBank/DDBJ whole genome shotgun (WGS) entry which is preliminary data.</text>
</comment>
<evidence type="ECO:0000313" key="1">
    <source>
        <dbReference type="EMBL" id="MQA22535.1"/>
    </source>
</evidence>
<protein>
    <submittedName>
        <fullName evidence="1">Uncharacterized protein</fullName>
    </submittedName>
</protein>
<dbReference type="EMBL" id="WHUF01000007">
    <property type="protein sequence ID" value="MQA22535.1"/>
    <property type="molecule type" value="Genomic_DNA"/>
</dbReference>
<sequence length="96" mass="10415">MAHIAKKLVAKLAELKSSGLIVLPVGGIVIRENQPTAWQLVRQRGDFLVAPGVNLDLEPGTPVFRADPQDPNLVIRELDGRAVRGYFKAGKFVAIS</sequence>
<accession>A0A843SDA5</accession>
<proteinExistence type="predicted"/>
<keyword evidence="2" id="KW-1185">Reference proteome</keyword>
<dbReference type="AlphaFoldDB" id="A0A843SDA5"/>
<name>A0A843SDA5_9BURK</name>
<organism evidence="1 2">
    <name type="scientific">Rugamonas rivuli</name>
    <dbReference type="NCBI Taxonomy" id="2743358"/>
    <lineage>
        <taxon>Bacteria</taxon>
        <taxon>Pseudomonadati</taxon>
        <taxon>Pseudomonadota</taxon>
        <taxon>Betaproteobacteria</taxon>
        <taxon>Burkholderiales</taxon>
        <taxon>Oxalobacteraceae</taxon>
        <taxon>Telluria group</taxon>
        <taxon>Rugamonas</taxon>
    </lineage>
</organism>
<reference evidence="1 2" key="1">
    <citation type="submission" date="2019-10" db="EMBL/GenBank/DDBJ databases">
        <title>Two novel species isolated from a subtropical stream in China.</title>
        <authorList>
            <person name="Lu H."/>
        </authorList>
    </citation>
    <scope>NUCLEOTIDE SEQUENCE [LARGE SCALE GENOMIC DNA]</scope>
    <source>
        <strain evidence="1 2">FT103W</strain>
    </source>
</reference>
<dbReference type="Proteomes" id="UP000444318">
    <property type="component" value="Unassembled WGS sequence"/>
</dbReference>
<gene>
    <name evidence="1" type="ORF">GEV01_23745</name>
</gene>
<dbReference type="RefSeq" id="WP_152807952.1">
    <property type="nucleotide sequence ID" value="NZ_WHUF01000007.1"/>
</dbReference>